<keyword evidence="1" id="KW-0479">Metal-binding</keyword>
<keyword evidence="2" id="KW-0378">Hydrolase</keyword>
<dbReference type="AlphaFoldDB" id="A0A7X9SR48"/>
<dbReference type="RefSeq" id="WP_168982666.1">
    <property type="nucleotide sequence ID" value="NZ_JABAGD010000036.1"/>
</dbReference>
<evidence type="ECO:0000256" key="2">
    <source>
        <dbReference type="ARBA" id="ARBA00022801"/>
    </source>
</evidence>
<organism evidence="4 5">
    <name type="scientific">Clostridium beijerinckii</name>
    <name type="common">Clostridium MP</name>
    <dbReference type="NCBI Taxonomy" id="1520"/>
    <lineage>
        <taxon>Bacteria</taxon>
        <taxon>Bacillati</taxon>
        <taxon>Bacillota</taxon>
        <taxon>Clostridia</taxon>
        <taxon>Eubacteriales</taxon>
        <taxon>Clostridiaceae</taxon>
        <taxon>Clostridium</taxon>
    </lineage>
</organism>
<sequence length="232" mass="27072">MSKKDGKDYVYLIWKDPKSRRQYRIGQLSKNGQYEFQYGFEIQQAIEKGFELLISFDDLKKKYFSDKLFSPFLSRVPDRRRKGIKDILEKYGLDEYNEYELLKKSGGRLPIDSIEFIDPILDNGEDPIERSFYIAGPRHYIGCDGDCCNTSIELNKGEKLYLELQPTNEHDSYAVKIVKSGNILIGYIPRYYSQAVFEFISKGAKYTLEVEEVNKDKNCNECLNATLKINRN</sequence>
<evidence type="ECO:0000256" key="1">
    <source>
        <dbReference type="ARBA" id="ARBA00022723"/>
    </source>
</evidence>
<reference evidence="4 5" key="1">
    <citation type="submission" date="2020-04" db="EMBL/GenBank/DDBJ databases">
        <authorList>
            <person name="Hitch T.C.A."/>
            <person name="Wylensek D."/>
            <person name="Clavel T."/>
        </authorList>
    </citation>
    <scope>NUCLEOTIDE SEQUENCE [LARGE SCALE GENOMIC DNA]</scope>
    <source>
        <strain evidence="4 5">WB01_NA02</strain>
    </source>
</reference>
<dbReference type="InterPro" id="IPR014905">
    <property type="entry name" value="HIRAN"/>
</dbReference>
<proteinExistence type="predicted"/>
<dbReference type="Gene3D" id="3.30.70.2330">
    <property type="match status" value="1"/>
</dbReference>
<dbReference type="InterPro" id="IPR017508">
    <property type="entry name" value="HipA_N1"/>
</dbReference>
<comment type="caution">
    <text evidence="4">The sequence shown here is derived from an EMBL/GenBank/DDBJ whole genome shotgun (WGS) entry which is preliminary data.</text>
</comment>
<dbReference type="Pfam" id="PF08797">
    <property type="entry name" value="HIRAN"/>
    <property type="match status" value="1"/>
</dbReference>
<keyword evidence="4" id="KW-0238">DNA-binding</keyword>
<dbReference type="GO" id="GO:0008270">
    <property type="term" value="F:zinc ion binding"/>
    <property type="evidence" value="ECO:0007669"/>
    <property type="project" value="InterPro"/>
</dbReference>
<name>A0A7X9SR48_CLOBE</name>
<dbReference type="SMART" id="SM00910">
    <property type="entry name" value="HIRAN"/>
    <property type="match status" value="1"/>
</dbReference>
<dbReference type="Pfam" id="PF13657">
    <property type="entry name" value="Couple_hipA"/>
    <property type="match status" value="1"/>
</dbReference>
<dbReference type="GO" id="GO:0016818">
    <property type="term" value="F:hydrolase activity, acting on acid anhydrides, in phosphorus-containing anhydrides"/>
    <property type="evidence" value="ECO:0007669"/>
    <property type="project" value="InterPro"/>
</dbReference>
<protein>
    <submittedName>
        <fullName evidence="4">DNA-binding protein</fullName>
    </submittedName>
</protein>
<evidence type="ECO:0000313" key="5">
    <source>
        <dbReference type="Proteomes" id="UP000587880"/>
    </source>
</evidence>
<gene>
    <name evidence="4" type="ORF">HF849_17765</name>
</gene>
<dbReference type="GO" id="GO:0003677">
    <property type="term" value="F:DNA binding"/>
    <property type="evidence" value="ECO:0007669"/>
    <property type="project" value="UniProtKB-KW"/>
</dbReference>
<evidence type="ECO:0000259" key="3">
    <source>
        <dbReference type="SMART" id="SM00910"/>
    </source>
</evidence>
<evidence type="ECO:0000313" key="4">
    <source>
        <dbReference type="EMBL" id="NMF06566.1"/>
    </source>
</evidence>
<dbReference type="Proteomes" id="UP000587880">
    <property type="component" value="Unassembled WGS sequence"/>
</dbReference>
<feature type="domain" description="HIRAN" evidence="3">
    <location>
        <begin position="138"/>
        <end position="231"/>
    </location>
</feature>
<accession>A0A7X9SR48</accession>
<dbReference type="EMBL" id="JABAGD010000036">
    <property type="protein sequence ID" value="NMF06566.1"/>
    <property type="molecule type" value="Genomic_DNA"/>
</dbReference>